<dbReference type="GO" id="GO:0003906">
    <property type="term" value="F:DNA-(apurinic or apyrimidinic site) endonuclease activity"/>
    <property type="evidence" value="ECO:0007669"/>
    <property type="project" value="InterPro"/>
</dbReference>
<evidence type="ECO:0000256" key="7">
    <source>
        <dbReference type="ARBA" id="ARBA00023125"/>
    </source>
</evidence>
<dbReference type="Pfam" id="PF06831">
    <property type="entry name" value="H2TH"/>
    <property type="match status" value="1"/>
</dbReference>
<evidence type="ECO:0000256" key="3">
    <source>
        <dbReference type="ARBA" id="ARBA00022763"/>
    </source>
</evidence>
<keyword evidence="4" id="KW-0863">Zinc-finger</keyword>
<protein>
    <submittedName>
        <fullName evidence="13">Unannotated protein</fullName>
    </submittedName>
</protein>
<keyword evidence="8" id="KW-0234">DNA repair</keyword>
<evidence type="ECO:0000256" key="1">
    <source>
        <dbReference type="ARBA" id="ARBA00009409"/>
    </source>
</evidence>
<dbReference type="GO" id="GO:0003684">
    <property type="term" value="F:damaged DNA binding"/>
    <property type="evidence" value="ECO:0007669"/>
    <property type="project" value="InterPro"/>
</dbReference>
<dbReference type="Gene3D" id="3.20.190.10">
    <property type="entry name" value="MutM-like, N-terminal"/>
    <property type="match status" value="1"/>
</dbReference>
<dbReference type="SUPFAM" id="SSF46946">
    <property type="entry name" value="S13-like H2TH domain"/>
    <property type="match status" value="1"/>
</dbReference>
<keyword evidence="9" id="KW-0456">Lyase</keyword>
<dbReference type="GO" id="GO:0008270">
    <property type="term" value="F:zinc ion binding"/>
    <property type="evidence" value="ECO:0007669"/>
    <property type="project" value="UniProtKB-KW"/>
</dbReference>
<keyword evidence="2" id="KW-0479">Metal-binding</keyword>
<keyword evidence="5" id="KW-0378">Hydrolase</keyword>
<dbReference type="AlphaFoldDB" id="A0A6J6EJB5"/>
<keyword evidence="10" id="KW-0511">Multifunctional enzyme</keyword>
<keyword evidence="3" id="KW-0227">DNA damage</keyword>
<dbReference type="InterPro" id="IPR015886">
    <property type="entry name" value="H2TH_FPG"/>
</dbReference>
<comment type="similarity">
    <text evidence="1">Belongs to the FPG family.</text>
</comment>
<evidence type="ECO:0000313" key="13">
    <source>
        <dbReference type="EMBL" id="CAB4574513.1"/>
    </source>
</evidence>
<dbReference type="Gene3D" id="1.10.8.50">
    <property type="match status" value="1"/>
</dbReference>
<evidence type="ECO:0000256" key="6">
    <source>
        <dbReference type="ARBA" id="ARBA00022833"/>
    </source>
</evidence>
<proteinExistence type="inferred from homology"/>
<evidence type="ECO:0000256" key="9">
    <source>
        <dbReference type="ARBA" id="ARBA00023239"/>
    </source>
</evidence>
<evidence type="ECO:0000256" key="5">
    <source>
        <dbReference type="ARBA" id="ARBA00022801"/>
    </source>
</evidence>
<dbReference type="InterPro" id="IPR035937">
    <property type="entry name" value="FPG_N"/>
</dbReference>
<dbReference type="GO" id="GO:0016829">
    <property type="term" value="F:lyase activity"/>
    <property type="evidence" value="ECO:0007669"/>
    <property type="project" value="UniProtKB-KW"/>
</dbReference>
<dbReference type="EMBL" id="CAEZTS010000038">
    <property type="protein sequence ID" value="CAB4574513.1"/>
    <property type="molecule type" value="Genomic_DNA"/>
</dbReference>
<gene>
    <name evidence="13" type="ORF">UFOPK1722_00601</name>
</gene>
<dbReference type="GO" id="GO:0000703">
    <property type="term" value="F:oxidized pyrimidine nucleobase lesion DNA N-glycosylase activity"/>
    <property type="evidence" value="ECO:0007669"/>
    <property type="project" value="TreeGrafter"/>
</dbReference>
<dbReference type="SUPFAM" id="SSF81624">
    <property type="entry name" value="N-terminal domain of MutM-like DNA repair proteins"/>
    <property type="match status" value="1"/>
</dbReference>
<organism evidence="13">
    <name type="scientific">freshwater metagenome</name>
    <dbReference type="NCBI Taxonomy" id="449393"/>
    <lineage>
        <taxon>unclassified sequences</taxon>
        <taxon>metagenomes</taxon>
        <taxon>ecological metagenomes</taxon>
    </lineage>
</organism>
<evidence type="ECO:0000256" key="10">
    <source>
        <dbReference type="ARBA" id="ARBA00023268"/>
    </source>
</evidence>
<keyword evidence="11" id="KW-0326">Glycosidase</keyword>
<evidence type="ECO:0000256" key="8">
    <source>
        <dbReference type="ARBA" id="ARBA00023204"/>
    </source>
</evidence>
<sequence length="272" mass="30547">MSAIGPAPRSGSIIEAVERTGRRVDVRWDDGIVLSTDLRFSGQWHVYRSNEAWRRHTYEARAIIEVDGWVAVCFNAPMVETFRVPDRARHPHSGGVGPDISQRRPDLVEITRRLLSYKAGETSICDVLADQGVITGLGNADRSETLWAVGLSPFAPVVELSYEDCAVLVEAAARIVKSRTREDGGYEHAVYSRNGQRCPRCRGTVSHGHCEERSRALYWCPDCQQKLDRRLIPAQLVADDHTPTHPAEILYMADVRAARKRLKIDDELTRFG</sequence>
<dbReference type="SUPFAM" id="SSF57716">
    <property type="entry name" value="Glucocorticoid receptor-like (DNA-binding domain)"/>
    <property type="match status" value="1"/>
</dbReference>
<dbReference type="GO" id="GO:0006284">
    <property type="term" value="P:base-excision repair"/>
    <property type="evidence" value="ECO:0007669"/>
    <property type="project" value="InterPro"/>
</dbReference>
<evidence type="ECO:0000256" key="2">
    <source>
        <dbReference type="ARBA" id="ARBA00022723"/>
    </source>
</evidence>
<evidence type="ECO:0000259" key="12">
    <source>
        <dbReference type="PROSITE" id="PS51066"/>
    </source>
</evidence>
<dbReference type="PROSITE" id="PS51066">
    <property type="entry name" value="ZF_FPG_2"/>
    <property type="match status" value="1"/>
</dbReference>
<keyword evidence="7" id="KW-0238">DNA-binding</keyword>
<dbReference type="InterPro" id="IPR000214">
    <property type="entry name" value="Znf_DNA_glyclase/AP_lyase"/>
</dbReference>
<accession>A0A6J6EJB5</accession>
<keyword evidence="6" id="KW-0862">Zinc</keyword>
<dbReference type="SMART" id="SM01232">
    <property type="entry name" value="H2TH"/>
    <property type="match status" value="1"/>
</dbReference>
<name>A0A6J6EJB5_9ZZZZ</name>
<evidence type="ECO:0000256" key="11">
    <source>
        <dbReference type="ARBA" id="ARBA00023295"/>
    </source>
</evidence>
<dbReference type="PANTHER" id="PTHR42697:SF1">
    <property type="entry name" value="ENDONUCLEASE 8"/>
    <property type="match status" value="1"/>
</dbReference>
<dbReference type="PANTHER" id="PTHR42697">
    <property type="entry name" value="ENDONUCLEASE 8"/>
    <property type="match status" value="1"/>
</dbReference>
<feature type="domain" description="FPG-type" evidence="12">
    <location>
        <begin position="189"/>
        <end position="225"/>
    </location>
</feature>
<dbReference type="InterPro" id="IPR010979">
    <property type="entry name" value="Ribosomal_uS13-like_H2TH"/>
</dbReference>
<evidence type="ECO:0000256" key="4">
    <source>
        <dbReference type="ARBA" id="ARBA00022771"/>
    </source>
</evidence>
<reference evidence="13" key="1">
    <citation type="submission" date="2020-05" db="EMBL/GenBank/DDBJ databases">
        <authorList>
            <person name="Chiriac C."/>
            <person name="Salcher M."/>
            <person name="Ghai R."/>
            <person name="Kavagutti S V."/>
        </authorList>
    </citation>
    <scope>NUCLEOTIDE SEQUENCE</scope>
</reference>